<keyword evidence="4 8" id="KW-0812">Transmembrane</keyword>
<feature type="domain" description="Glycosyltransferase 2-like" evidence="9">
    <location>
        <begin position="325"/>
        <end position="519"/>
    </location>
</feature>
<keyword evidence="2" id="KW-0328">Glycosyltransferase</keyword>
<comment type="caution">
    <text evidence="10">The sequence shown here is derived from an EMBL/GenBank/DDBJ whole genome shotgun (WGS) entry which is preliminary data.</text>
</comment>
<dbReference type="InterPro" id="IPR029044">
    <property type="entry name" value="Nucleotide-diphossugar_trans"/>
</dbReference>
<evidence type="ECO:0000256" key="7">
    <source>
        <dbReference type="SAM" id="MobiDB-lite"/>
    </source>
</evidence>
<dbReference type="GO" id="GO:0016757">
    <property type="term" value="F:glycosyltransferase activity"/>
    <property type="evidence" value="ECO:0007669"/>
    <property type="project" value="UniProtKB-KW"/>
</dbReference>
<dbReference type="Gene3D" id="3.90.550.10">
    <property type="entry name" value="Spore Coat Polysaccharide Biosynthesis Protein SpsA, Chain A"/>
    <property type="match status" value="1"/>
</dbReference>
<dbReference type="SUPFAM" id="SSF53448">
    <property type="entry name" value="Nucleotide-diphospho-sugar transferases"/>
    <property type="match status" value="1"/>
</dbReference>
<dbReference type="Pfam" id="PF13632">
    <property type="entry name" value="Glyco_trans_2_3"/>
    <property type="match status" value="1"/>
</dbReference>
<reference evidence="10" key="1">
    <citation type="submission" date="2020-07" db="EMBL/GenBank/DDBJ databases">
        <title>Huge and variable diversity of episymbiotic CPR bacteria and DPANN archaea in groundwater ecosystems.</title>
        <authorList>
            <person name="He C.Y."/>
            <person name="Keren R."/>
            <person name="Whittaker M."/>
            <person name="Farag I.F."/>
            <person name="Doudna J."/>
            <person name="Cate J.H.D."/>
            <person name="Banfield J.F."/>
        </authorList>
    </citation>
    <scope>NUCLEOTIDE SEQUENCE</scope>
    <source>
        <strain evidence="10">NC_groundwater_1586_Pr3_B-0.1um_66_15</strain>
    </source>
</reference>
<evidence type="ECO:0000256" key="2">
    <source>
        <dbReference type="ARBA" id="ARBA00022676"/>
    </source>
</evidence>
<evidence type="ECO:0000256" key="3">
    <source>
        <dbReference type="ARBA" id="ARBA00022679"/>
    </source>
</evidence>
<gene>
    <name evidence="10" type="ORF">HY834_09530</name>
</gene>
<feature type="transmembrane region" description="Helical" evidence="8">
    <location>
        <begin position="533"/>
        <end position="555"/>
    </location>
</feature>
<dbReference type="GO" id="GO:0016020">
    <property type="term" value="C:membrane"/>
    <property type="evidence" value="ECO:0007669"/>
    <property type="project" value="UniProtKB-SubCell"/>
</dbReference>
<evidence type="ECO:0000259" key="9">
    <source>
        <dbReference type="Pfam" id="PF13632"/>
    </source>
</evidence>
<evidence type="ECO:0000256" key="5">
    <source>
        <dbReference type="ARBA" id="ARBA00022989"/>
    </source>
</evidence>
<feature type="transmembrane region" description="Helical" evidence="8">
    <location>
        <begin position="176"/>
        <end position="194"/>
    </location>
</feature>
<keyword evidence="3" id="KW-0808">Transferase</keyword>
<keyword evidence="5 8" id="KW-1133">Transmembrane helix</keyword>
<evidence type="ECO:0000313" key="11">
    <source>
        <dbReference type="Proteomes" id="UP000782610"/>
    </source>
</evidence>
<feature type="transmembrane region" description="Helical" evidence="8">
    <location>
        <begin position="567"/>
        <end position="588"/>
    </location>
</feature>
<organism evidence="10 11">
    <name type="scientific">Devosia nanyangense</name>
    <dbReference type="NCBI Taxonomy" id="1228055"/>
    <lineage>
        <taxon>Bacteria</taxon>
        <taxon>Pseudomonadati</taxon>
        <taxon>Pseudomonadota</taxon>
        <taxon>Alphaproteobacteria</taxon>
        <taxon>Hyphomicrobiales</taxon>
        <taxon>Devosiaceae</taxon>
        <taxon>Devosia</taxon>
    </lineage>
</organism>
<keyword evidence="6 8" id="KW-0472">Membrane</keyword>
<evidence type="ECO:0000256" key="1">
    <source>
        <dbReference type="ARBA" id="ARBA00004141"/>
    </source>
</evidence>
<dbReference type="Proteomes" id="UP000782610">
    <property type="component" value="Unassembled WGS sequence"/>
</dbReference>
<evidence type="ECO:0000256" key="8">
    <source>
        <dbReference type="SAM" id="Phobius"/>
    </source>
</evidence>
<evidence type="ECO:0000256" key="6">
    <source>
        <dbReference type="ARBA" id="ARBA00023136"/>
    </source>
</evidence>
<dbReference type="InterPro" id="IPR050321">
    <property type="entry name" value="Glycosyltr_2/OpgH_subfam"/>
</dbReference>
<comment type="subcellular location">
    <subcellularLocation>
        <location evidence="1">Membrane</location>
        <topology evidence="1">Multi-pass membrane protein</topology>
    </subcellularLocation>
</comment>
<sequence length="624" mass="67471">MSQTIDALALLRAVLGDNCGSDEAADKYLVEAARLGADPLDYCAHRFGLGTAPVWQRAAHWAGFPFTAVIPAPQLHEEAQAVHLDRLGEIRSLRQTVSGHALTFGAPGFEQVLNLARSRQERPELARRLCFAPPDAIEAGLARAASNQLMDAARQRITAKWPEASAAQALPRPVRVGFVVLLVMAIGLVMAAGLVARPVLMPIVALLLMAPGLLRLLAAIPPRSVVPPPTLLDDMDLPVYTVLVPLRDEAGMVPMLQRGLSALDYPAERLDIKFVVEARSPETIAAVRDILGDPRFRLVVVPEGAPHTKPKAIDYALPLARGKYLVVYDAEDVPDPLQLREAASRFEADAGLACLQAELVPENAGETALTALFAGEYAGLFGRLLPALARWGLPMPLGGTSNHFRTDVLREIGGWDAFNVTEDADIGVRLARRGFRAEAFESRTFEEAPLTLRSWMAQRTRWMKGWMQTFVVHNRAPNLFLDEIGWRGFLAFQALVGGMILSSLLHTVLVGSLAVRVIVAGGAGLVPQDIWDWVALGILATGYGGALAVVISGLAHQRALHLLPAQLLLPAYWALHSIAAMLATVELITKPVYWAKTTHGLTQISRQQAPPAAGPTRALRPRTG</sequence>
<dbReference type="PANTHER" id="PTHR43867:SF2">
    <property type="entry name" value="CELLULOSE SYNTHASE CATALYTIC SUBUNIT A [UDP-FORMING]"/>
    <property type="match status" value="1"/>
</dbReference>
<protein>
    <submittedName>
        <fullName evidence="10">Glycosyltransferase</fullName>
    </submittedName>
</protein>
<evidence type="ECO:0000256" key="4">
    <source>
        <dbReference type="ARBA" id="ARBA00022692"/>
    </source>
</evidence>
<proteinExistence type="predicted"/>
<dbReference type="EMBL" id="JACRAF010000025">
    <property type="protein sequence ID" value="MBI4921977.1"/>
    <property type="molecule type" value="Genomic_DNA"/>
</dbReference>
<dbReference type="PANTHER" id="PTHR43867">
    <property type="entry name" value="CELLULOSE SYNTHASE CATALYTIC SUBUNIT A [UDP-FORMING]"/>
    <property type="match status" value="1"/>
</dbReference>
<dbReference type="AlphaFoldDB" id="A0A933L2H4"/>
<name>A0A933L2H4_9HYPH</name>
<accession>A0A933L2H4</accession>
<dbReference type="InterPro" id="IPR001173">
    <property type="entry name" value="Glyco_trans_2-like"/>
</dbReference>
<evidence type="ECO:0000313" key="10">
    <source>
        <dbReference type="EMBL" id="MBI4921977.1"/>
    </source>
</evidence>
<feature type="region of interest" description="Disordered" evidence="7">
    <location>
        <begin position="605"/>
        <end position="624"/>
    </location>
</feature>